<gene>
    <name evidence="8" type="ORF">OKIOD_LOCUS13814</name>
</gene>
<sequence>MSEVVRSGMTLAFVSFPAAIGEMPGASIWSLIFFFMVLLLGLDTQFTVVEICTTALFDMFPNKLDHKKHNLLVTGGFCATFCILGLPLMTGSGIYWVTLLDTYASSWGLIVIALVELVAVAWVYDLDKFIEHMKEMLPDDSPVHKFPASFGFWKIMWKYVTPTSLAIILTWSIIDYEPARYGTFIFPGWAQAMGWIVLLTALLIIPIIAFRQVQKSPGEGLREKVKFASKPTEKWQPGDPKYRKNPPLATDPREDDVFIVPEEAPRSRQLSTYC</sequence>
<evidence type="ECO:0000256" key="6">
    <source>
        <dbReference type="SAM" id="MobiDB-lite"/>
    </source>
</evidence>
<feature type="transmembrane region" description="Helical" evidence="7">
    <location>
        <begin position="186"/>
        <end position="210"/>
    </location>
</feature>
<dbReference type="InterPro" id="IPR000175">
    <property type="entry name" value="Na/ntran_symport"/>
</dbReference>
<feature type="transmembrane region" description="Helical" evidence="7">
    <location>
        <begin position="71"/>
        <end position="97"/>
    </location>
</feature>
<proteinExistence type="predicted"/>
<dbReference type="Proteomes" id="UP001158576">
    <property type="component" value="Chromosome 2"/>
</dbReference>
<name>A0ABN7T5W2_OIKDI</name>
<keyword evidence="2" id="KW-0813">Transport</keyword>
<dbReference type="SUPFAM" id="SSF161070">
    <property type="entry name" value="SNF-like"/>
    <property type="match status" value="1"/>
</dbReference>
<keyword evidence="9" id="KW-1185">Reference proteome</keyword>
<evidence type="ECO:0000256" key="3">
    <source>
        <dbReference type="ARBA" id="ARBA00022692"/>
    </source>
</evidence>
<feature type="transmembrane region" description="Helical" evidence="7">
    <location>
        <begin position="31"/>
        <end position="59"/>
    </location>
</feature>
<dbReference type="EMBL" id="OU015567">
    <property type="protein sequence ID" value="CAG5110671.1"/>
    <property type="molecule type" value="Genomic_DNA"/>
</dbReference>
<evidence type="ECO:0000256" key="4">
    <source>
        <dbReference type="ARBA" id="ARBA00022989"/>
    </source>
</evidence>
<protein>
    <submittedName>
        <fullName evidence="8">Oidioi.mRNA.OKI2018_I69.chr2.g5049.t1.cds</fullName>
    </submittedName>
</protein>
<evidence type="ECO:0000256" key="7">
    <source>
        <dbReference type="SAM" id="Phobius"/>
    </source>
</evidence>
<dbReference type="PANTHER" id="PTHR11616:SF240">
    <property type="entry name" value="BLOATED TUBULES, ISOFORM B-RELATED"/>
    <property type="match status" value="1"/>
</dbReference>
<comment type="subcellular location">
    <subcellularLocation>
        <location evidence="1">Membrane</location>
        <topology evidence="1">Multi-pass membrane protein</topology>
    </subcellularLocation>
</comment>
<feature type="region of interest" description="Disordered" evidence="6">
    <location>
        <begin position="228"/>
        <end position="255"/>
    </location>
</feature>
<organism evidence="8 9">
    <name type="scientific">Oikopleura dioica</name>
    <name type="common">Tunicate</name>
    <dbReference type="NCBI Taxonomy" id="34765"/>
    <lineage>
        <taxon>Eukaryota</taxon>
        <taxon>Metazoa</taxon>
        <taxon>Chordata</taxon>
        <taxon>Tunicata</taxon>
        <taxon>Appendicularia</taxon>
        <taxon>Copelata</taxon>
        <taxon>Oikopleuridae</taxon>
        <taxon>Oikopleura</taxon>
    </lineage>
</organism>
<keyword evidence="5 7" id="KW-0472">Membrane</keyword>
<dbReference type="InterPro" id="IPR037272">
    <property type="entry name" value="SNS_sf"/>
</dbReference>
<evidence type="ECO:0000256" key="1">
    <source>
        <dbReference type="ARBA" id="ARBA00004141"/>
    </source>
</evidence>
<dbReference type="Pfam" id="PF00209">
    <property type="entry name" value="SNF"/>
    <property type="match status" value="1"/>
</dbReference>
<feature type="transmembrane region" description="Helical" evidence="7">
    <location>
        <begin position="103"/>
        <end position="124"/>
    </location>
</feature>
<dbReference type="PANTHER" id="PTHR11616">
    <property type="entry name" value="SODIUM/CHLORIDE DEPENDENT TRANSPORTER"/>
    <property type="match status" value="1"/>
</dbReference>
<keyword evidence="3 7" id="KW-0812">Transmembrane</keyword>
<dbReference type="PROSITE" id="PS50267">
    <property type="entry name" value="NA_NEUROTRAN_SYMP_3"/>
    <property type="match status" value="1"/>
</dbReference>
<evidence type="ECO:0000256" key="5">
    <source>
        <dbReference type="ARBA" id="ARBA00023136"/>
    </source>
</evidence>
<accession>A0ABN7T5W2</accession>
<evidence type="ECO:0000313" key="9">
    <source>
        <dbReference type="Proteomes" id="UP001158576"/>
    </source>
</evidence>
<reference evidence="8 9" key="1">
    <citation type="submission" date="2021-04" db="EMBL/GenBank/DDBJ databases">
        <authorList>
            <person name="Bliznina A."/>
        </authorList>
    </citation>
    <scope>NUCLEOTIDE SEQUENCE [LARGE SCALE GENOMIC DNA]</scope>
</reference>
<keyword evidence="4 7" id="KW-1133">Transmembrane helix</keyword>
<dbReference type="PRINTS" id="PR00176">
    <property type="entry name" value="NANEUSMPORT"/>
</dbReference>
<evidence type="ECO:0000256" key="2">
    <source>
        <dbReference type="ARBA" id="ARBA00022448"/>
    </source>
</evidence>
<evidence type="ECO:0000313" key="8">
    <source>
        <dbReference type="EMBL" id="CAG5110671.1"/>
    </source>
</evidence>
<feature type="transmembrane region" description="Helical" evidence="7">
    <location>
        <begin position="155"/>
        <end position="174"/>
    </location>
</feature>